<dbReference type="EMBL" id="RSEJ01000062">
    <property type="protein sequence ID" value="NBI56256.1"/>
    <property type="molecule type" value="Genomic_DNA"/>
</dbReference>
<keyword evidence="3" id="KW-1185">Reference proteome</keyword>
<dbReference type="RefSeq" id="WP_160658528.1">
    <property type="nucleotide sequence ID" value="NZ_RSEJ01000062.1"/>
</dbReference>
<name>A0ABW9YU24_9GAMM</name>
<gene>
    <name evidence="2" type="ORF">EIZ48_27615</name>
</gene>
<sequence>MAIDKEQKCMQLCVQAKIESAKSLLDELHADGVPFDYPSLGDLFRKDSVEWNDKLGERTVQIFIFCMIFTVLVFCSPFALLLYTYKWINTYCRLKLEILSLRKEDHIIYSPEVKTIENLWRCNGLLESKYSNDEKLSLLNEWIKVLYGYEVANQIDIEGRYNKIISSHVKLNTPYYQGVKGAPHFYFGSPFDSLISSLSKELSSYE</sequence>
<comment type="caution">
    <text evidence="2">The sequence shown here is derived from an EMBL/GenBank/DDBJ whole genome shotgun (WGS) entry which is preliminary data.</text>
</comment>
<evidence type="ECO:0000313" key="2">
    <source>
        <dbReference type="EMBL" id="NBI56256.1"/>
    </source>
</evidence>
<reference evidence="2 3" key="1">
    <citation type="journal article" date="2017" name="Int. J. Syst. Evol. Microbiol.">
        <title>Photobacterium alginatilyticum sp. nov., a marine bacterium isolated from bottom seawater.</title>
        <authorList>
            <person name="Wang X."/>
            <person name="Wang Y."/>
            <person name="Yang X."/>
            <person name="Sun H."/>
            <person name="Li B."/>
            <person name="Zhang X.H."/>
        </authorList>
    </citation>
    <scope>NUCLEOTIDE SEQUENCE [LARGE SCALE GENOMIC DNA]</scope>
    <source>
        <strain evidence="2 3">P03D4</strain>
    </source>
</reference>
<feature type="transmembrane region" description="Helical" evidence="1">
    <location>
        <begin position="62"/>
        <end position="85"/>
    </location>
</feature>
<organism evidence="2 3">
    <name type="scientific">Photobacterium alginatilyticum</name>
    <dbReference type="NCBI Taxonomy" id="1775171"/>
    <lineage>
        <taxon>Bacteria</taxon>
        <taxon>Pseudomonadati</taxon>
        <taxon>Pseudomonadota</taxon>
        <taxon>Gammaproteobacteria</taxon>
        <taxon>Vibrionales</taxon>
        <taxon>Vibrionaceae</taxon>
        <taxon>Photobacterium</taxon>
    </lineage>
</organism>
<dbReference type="Proteomes" id="UP000738517">
    <property type="component" value="Unassembled WGS sequence"/>
</dbReference>
<evidence type="ECO:0000256" key="1">
    <source>
        <dbReference type="SAM" id="Phobius"/>
    </source>
</evidence>
<proteinExistence type="predicted"/>
<accession>A0ABW9YU24</accession>
<protein>
    <submittedName>
        <fullName evidence="2">Uncharacterized protein</fullName>
    </submittedName>
</protein>
<keyword evidence="1" id="KW-0812">Transmembrane</keyword>
<keyword evidence="1" id="KW-0472">Membrane</keyword>
<keyword evidence="1" id="KW-1133">Transmembrane helix</keyword>
<evidence type="ECO:0000313" key="3">
    <source>
        <dbReference type="Proteomes" id="UP000738517"/>
    </source>
</evidence>